<accession>A0ACB9U1J6</accession>
<evidence type="ECO:0000313" key="1">
    <source>
        <dbReference type="EMBL" id="KAI4554840.1"/>
    </source>
</evidence>
<dbReference type="Proteomes" id="UP001057279">
    <property type="component" value="Chromosome X"/>
</dbReference>
<comment type="caution">
    <text evidence="1">The sequence shown here is derived from an EMBL/GenBank/DDBJ whole genome shotgun (WGS) entry which is preliminary data.</text>
</comment>
<gene>
    <name evidence="1" type="ORF">MJG53_020139</name>
</gene>
<protein>
    <submittedName>
        <fullName evidence="1">Uncharacterized protein</fullName>
    </submittedName>
</protein>
<name>A0ACB9U1J6_9CETA</name>
<evidence type="ECO:0000313" key="2">
    <source>
        <dbReference type="Proteomes" id="UP001057279"/>
    </source>
</evidence>
<organism evidence="1 2">
    <name type="scientific">Ovis ammon polii x Ovis aries</name>
    <dbReference type="NCBI Taxonomy" id="2918886"/>
    <lineage>
        <taxon>Eukaryota</taxon>
        <taxon>Metazoa</taxon>
        <taxon>Chordata</taxon>
        <taxon>Craniata</taxon>
        <taxon>Vertebrata</taxon>
        <taxon>Euteleostomi</taxon>
        <taxon>Mammalia</taxon>
        <taxon>Eutheria</taxon>
        <taxon>Laurasiatheria</taxon>
        <taxon>Artiodactyla</taxon>
        <taxon>Ruminantia</taxon>
        <taxon>Pecora</taxon>
        <taxon>Bovidae</taxon>
        <taxon>Caprinae</taxon>
        <taxon>Ovis</taxon>
    </lineage>
</organism>
<dbReference type="EMBL" id="CM043025">
    <property type="protein sequence ID" value="KAI4554840.1"/>
    <property type="molecule type" value="Genomic_DNA"/>
</dbReference>
<proteinExistence type="predicted"/>
<reference evidence="1" key="1">
    <citation type="submission" date="2022-03" db="EMBL/GenBank/DDBJ databases">
        <title>Genomic analyses of argali, domestic sheep and their hybrids provide insights into chromosomal evolution, heterosis and genetic basis of agronomic traits.</title>
        <authorList>
            <person name="Li M."/>
        </authorList>
    </citation>
    <scope>NUCLEOTIDE SEQUENCE</scope>
    <source>
        <strain evidence="1">F1 hybrid</strain>
    </source>
</reference>
<keyword evidence="2" id="KW-1185">Reference proteome</keyword>
<sequence length="209" mass="22889">MSNPFTAAPARATAWATSRVRRCQRMAEHPGTLDLPSCEAKSSGDGGPGSCSHSGRVGDVVGTRWRTKQGGGSLQCGGEERKVRRWKRERWGGIGQEVRLLVEEDSTEEVEVVADVEQEQLSSQEPEEKLEEQSQERTRPGTPGDLLAHAGWAEVTGGPSDSEFSSGNVKDHRTYVRIRWNNCQSRKGHLAQICAIFQGIAGFWAQALS</sequence>